<organism evidence="1 2">
    <name type="scientific">Aduncisulcus paluster</name>
    <dbReference type="NCBI Taxonomy" id="2918883"/>
    <lineage>
        <taxon>Eukaryota</taxon>
        <taxon>Metamonada</taxon>
        <taxon>Carpediemonas-like organisms</taxon>
        <taxon>Aduncisulcus</taxon>
    </lineage>
</organism>
<comment type="caution">
    <text evidence="1">The sequence shown here is derived from an EMBL/GenBank/DDBJ whole genome shotgun (WGS) entry which is preliminary data.</text>
</comment>
<protein>
    <submittedName>
        <fullName evidence="1">Uncharacterized protein</fullName>
    </submittedName>
</protein>
<gene>
    <name evidence="1" type="ORF">ADUPG1_004047</name>
</gene>
<dbReference type="EMBL" id="BQXS01005766">
    <property type="protein sequence ID" value="GKT14608.1"/>
    <property type="molecule type" value="Genomic_DNA"/>
</dbReference>
<accession>A0ABQ5JWB0</accession>
<keyword evidence="2" id="KW-1185">Reference proteome</keyword>
<evidence type="ECO:0000313" key="1">
    <source>
        <dbReference type="EMBL" id="GKT14608.1"/>
    </source>
</evidence>
<proteinExistence type="predicted"/>
<evidence type="ECO:0000313" key="2">
    <source>
        <dbReference type="Proteomes" id="UP001057375"/>
    </source>
</evidence>
<dbReference type="Proteomes" id="UP001057375">
    <property type="component" value="Unassembled WGS sequence"/>
</dbReference>
<feature type="non-terminal residue" evidence="1">
    <location>
        <position position="76"/>
    </location>
</feature>
<sequence length="76" mass="8614">MDILESRRRTAVDAVARHQSQEYQNWKEATAAATIDSVLKAVNLSPDAASLKHWERLLEGAILRLYRGNNPELLQL</sequence>
<reference evidence="1" key="1">
    <citation type="submission" date="2022-03" db="EMBL/GenBank/DDBJ databases">
        <title>Draft genome sequence of Aduncisulcus paluster, a free-living microaerophilic Fornicata.</title>
        <authorList>
            <person name="Yuyama I."/>
            <person name="Kume K."/>
            <person name="Tamura T."/>
            <person name="Inagaki Y."/>
            <person name="Hashimoto T."/>
        </authorList>
    </citation>
    <scope>NUCLEOTIDE SEQUENCE</scope>
    <source>
        <strain evidence="1">NY0171</strain>
    </source>
</reference>
<name>A0ABQ5JWB0_9EUKA</name>